<feature type="non-terminal residue" evidence="1">
    <location>
        <position position="1"/>
    </location>
</feature>
<keyword evidence="2" id="KW-1185">Reference proteome</keyword>
<reference evidence="1 2" key="1">
    <citation type="journal article" date="2017" name="Int. J. Parasitol.">
        <title>The genome of the protozoan parasite Cystoisospora suis and a reverse vaccinology approach to identify vaccine candidates.</title>
        <authorList>
            <person name="Palmieri N."/>
            <person name="Shrestha A."/>
            <person name="Ruttkowski B."/>
            <person name="Beck T."/>
            <person name="Vogl C."/>
            <person name="Tomley F."/>
            <person name="Blake D.P."/>
            <person name="Joachim A."/>
        </authorList>
    </citation>
    <scope>NUCLEOTIDE SEQUENCE [LARGE SCALE GENOMIC DNA]</scope>
    <source>
        <strain evidence="1 2">Wien I</strain>
    </source>
</reference>
<dbReference type="EMBL" id="MIGC01011124">
    <property type="protein sequence ID" value="PHJ14816.1"/>
    <property type="molecule type" value="Genomic_DNA"/>
</dbReference>
<dbReference type="AlphaFoldDB" id="A0A2C6KER0"/>
<dbReference type="Proteomes" id="UP000221165">
    <property type="component" value="Unassembled WGS sequence"/>
</dbReference>
<accession>A0A2C6KER0</accession>
<dbReference type="GeneID" id="94434684"/>
<dbReference type="VEuPathDB" id="ToxoDB:CSUI_011374"/>
<evidence type="ECO:0000313" key="1">
    <source>
        <dbReference type="EMBL" id="PHJ14816.1"/>
    </source>
</evidence>
<name>A0A2C6KER0_9APIC</name>
<dbReference type="RefSeq" id="XP_067916551.1">
    <property type="nucleotide sequence ID" value="XM_068071473.1"/>
</dbReference>
<comment type="caution">
    <text evidence="1">The sequence shown here is derived from an EMBL/GenBank/DDBJ whole genome shotgun (WGS) entry which is preliminary data.</text>
</comment>
<evidence type="ECO:0000313" key="2">
    <source>
        <dbReference type="Proteomes" id="UP000221165"/>
    </source>
</evidence>
<sequence>IPPSSSSLLRQIPSSLQVSSSFSSLSLLLSTSLKLCRFL</sequence>
<protein>
    <submittedName>
        <fullName evidence="1">Uncharacterized protein</fullName>
    </submittedName>
</protein>
<gene>
    <name evidence="1" type="ORF">CSUI_011374</name>
</gene>
<proteinExistence type="predicted"/>
<organism evidence="1 2">
    <name type="scientific">Cystoisospora suis</name>
    <dbReference type="NCBI Taxonomy" id="483139"/>
    <lineage>
        <taxon>Eukaryota</taxon>
        <taxon>Sar</taxon>
        <taxon>Alveolata</taxon>
        <taxon>Apicomplexa</taxon>
        <taxon>Conoidasida</taxon>
        <taxon>Coccidia</taxon>
        <taxon>Eucoccidiorida</taxon>
        <taxon>Eimeriorina</taxon>
        <taxon>Sarcocystidae</taxon>
        <taxon>Cystoisospora</taxon>
    </lineage>
</organism>